<keyword evidence="1" id="KW-0472">Membrane</keyword>
<keyword evidence="1" id="KW-1133">Transmembrane helix</keyword>
<name>A0ABS1RAR8_9SPHI</name>
<dbReference type="RefSeq" id="WP_202105159.1">
    <property type="nucleotide sequence ID" value="NZ_JAERTY010000017.1"/>
</dbReference>
<feature type="transmembrane region" description="Helical" evidence="1">
    <location>
        <begin position="93"/>
        <end position="113"/>
    </location>
</feature>
<reference evidence="2 3" key="1">
    <citation type="submission" date="2021-01" db="EMBL/GenBank/DDBJ databases">
        <title>C459-1 draft genome sequence.</title>
        <authorList>
            <person name="Zhang X.-F."/>
        </authorList>
    </citation>
    <scope>NUCLEOTIDE SEQUENCE [LARGE SCALE GENOMIC DNA]</scope>
    <source>
        <strain evidence="3">C459-1</strain>
    </source>
</reference>
<keyword evidence="1" id="KW-0812">Transmembrane</keyword>
<evidence type="ECO:0000313" key="3">
    <source>
        <dbReference type="Proteomes" id="UP000625283"/>
    </source>
</evidence>
<proteinExistence type="predicted"/>
<evidence type="ECO:0000313" key="2">
    <source>
        <dbReference type="EMBL" id="MBL1411445.1"/>
    </source>
</evidence>
<organism evidence="2 3">
    <name type="scientific">Sphingobacterium faecale</name>
    <dbReference type="NCBI Taxonomy" id="2803775"/>
    <lineage>
        <taxon>Bacteria</taxon>
        <taxon>Pseudomonadati</taxon>
        <taxon>Bacteroidota</taxon>
        <taxon>Sphingobacteriia</taxon>
        <taxon>Sphingobacteriales</taxon>
        <taxon>Sphingobacteriaceae</taxon>
        <taxon>Sphingobacterium</taxon>
    </lineage>
</organism>
<keyword evidence="3" id="KW-1185">Reference proteome</keyword>
<protein>
    <submittedName>
        <fullName evidence="2">Uncharacterized protein</fullName>
    </submittedName>
</protein>
<gene>
    <name evidence="2" type="ORF">JKG61_21990</name>
</gene>
<feature type="transmembrane region" description="Helical" evidence="1">
    <location>
        <begin position="60"/>
        <end position="81"/>
    </location>
</feature>
<dbReference type="EMBL" id="JAERTY010000017">
    <property type="protein sequence ID" value="MBL1411445.1"/>
    <property type="molecule type" value="Genomic_DNA"/>
</dbReference>
<sequence>MLFEILETIGQILFNRNSSSPESSGKDTRKENRACNWILAIGLAISFGLLLLTWEGLNTLFLGILFGISLLTVPLGAFILIKLNVLRPMTMINFFKTCLAISVSVSMLTVWIYQ</sequence>
<dbReference type="Proteomes" id="UP000625283">
    <property type="component" value="Unassembled WGS sequence"/>
</dbReference>
<comment type="caution">
    <text evidence="2">The sequence shown here is derived from an EMBL/GenBank/DDBJ whole genome shotgun (WGS) entry which is preliminary data.</text>
</comment>
<feature type="transmembrane region" description="Helical" evidence="1">
    <location>
        <begin position="34"/>
        <end position="54"/>
    </location>
</feature>
<evidence type="ECO:0000256" key="1">
    <source>
        <dbReference type="SAM" id="Phobius"/>
    </source>
</evidence>
<accession>A0ABS1RAR8</accession>